<dbReference type="PANTHER" id="PTHR12302:SF3">
    <property type="entry name" value="SERINE_THREONINE-PROTEIN KINASE 31"/>
    <property type="match status" value="1"/>
</dbReference>
<dbReference type="Pfam" id="PF00565">
    <property type="entry name" value="SNase"/>
    <property type="match status" value="1"/>
</dbReference>
<dbReference type="EMBL" id="JAFLWD010000020">
    <property type="protein sequence ID" value="MBO0440546.1"/>
    <property type="molecule type" value="Genomic_DNA"/>
</dbReference>
<dbReference type="RefSeq" id="WP_207112596.1">
    <property type="nucleotide sequence ID" value="NZ_JAFLWD010000020.1"/>
</dbReference>
<feature type="domain" description="TNase-like" evidence="4">
    <location>
        <begin position="61"/>
        <end position="195"/>
    </location>
</feature>
<keyword evidence="2" id="KW-0255">Endonuclease</keyword>
<keyword evidence="3" id="KW-0378">Hydrolase</keyword>
<evidence type="ECO:0000259" key="4">
    <source>
        <dbReference type="PROSITE" id="PS50830"/>
    </source>
</evidence>
<dbReference type="InterPro" id="IPR035437">
    <property type="entry name" value="SNase_OB-fold_sf"/>
</dbReference>
<dbReference type="SUPFAM" id="SSF50199">
    <property type="entry name" value="Staphylococcal nuclease"/>
    <property type="match status" value="1"/>
</dbReference>
<dbReference type="PROSITE" id="PS51257">
    <property type="entry name" value="PROKAR_LIPOPROTEIN"/>
    <property type="match status" value="1"/>
</dbReference>
<evidence type="ECO:0000256" key="3">
    <source>
        <dbReference type="ARBA" id="ARBA00022801"/>
    </source>
</evidence>
<evidence type="ECO:0000313" key="5">
    <source>
        <dbReference type="EMBL" id="MBO0440546.1"/>
    </source>
</evidence>
<keyword evidence="1" id="KW-0540">Nuclease</keyword>
<proteinExistence type="predicted"/>
<gene>
    <name evidence="5" type="ORF">JZO69_09250</name>
</gene>
<accession>A0ABS3GZ58</accession>
<dbReference type="Proteomes" id="UP000664632">
    <property type="component" value="Unassembled WGS sequence"/>
</dbReference>
<evidence type="ECO:0000256" key="2">
    <source>
        <dbReference type="ARBA" id="ARBA00022759"/>
    </source>
</evidence>
<dbReference type="PROSITE" id="PS50830">
    <property type="entry name" value="TNASE_3"/>
    <property type="match status" value="1"/>
</dbReference>
<dbReference type="InterPro" id="IPR016071">
    <property type="entry name" value="Staphylococal_nuclease_OB-fold"/>
</dbReference>
<organism evidence="5 6">
    <name type="scientific">Candidatus Enterococcus ikei</name>
    <dbReference type="NCBI Taxonomy" id="2815326"/>
    <lineage>
        <taxon>Bacteria</taxon>
        <taxon>Bacillati</taxon>
        <taxon>Bacillota</taxon>
        <taxon>Bacilli</taxon>
        <taxon>Lactobacillales</taxon>
        <taxon>Enterococcaceae</taxon>
        <taxon>Enterococcus</taxon>
    </lineage>
</organism>
<name>A0ABS3GZ58_9ENTE</name>
<comment type="caution">
    <text evidence="5">The sequence shown here is derived from an EMBL/GenBank/DDBJ whole genome shotgun (WGS) entry which is preliminary data.</text>
</comment>
<dbReference type="Gene3D" id="2.40.50.90">
    <property type="match status" value="1"/>
</dbReference>
<sequence length="206" mass="23127">MMKQLNKWWLLLLAVTALIGSGCSLKEQANNSLEKLTDSIKSDIHNKLFSDSSAEEIQKNVRILSEFVKAVDGDTAKFTVNGSTETVRFLLIDTPETVKPGTDPQLFGKEASEQTKKLLTEATTVEIELDQGQSRDKYNRLLAYIFIDGELLQDRLVREGLARIAYINAPSTKYLSELQNSEKQAKNAKYGIWSIDGYVTEKGFQN</sequence>
<dbReference type="PANTHER" id="PTHR12302">
    <property type="entry name" value="EBNA2 BINDING PROTEIN P100"/>
    <property type="match status" value="1"/>
</dbReference>
<evidence type="ECO:0000256" key="1">
    <source>
        <dbReference type="ARBA" id="ARBA00022722"/>
    </source>
</evidence>
<evidence type="ECO:0000313" key="6">
    <source>
        <dbReference type="Proteomes" id="UP000664632"/>
    </source>
</evidence>
<protein>
    <submittedName>
        <fullName evidence="5">Thermonuclease family protein</fullName>
    </submittedName>
</protein>
<reference evidence="5 6" key="1">
    <citation type="submission" date="2021-03" db="EMBL/GenBank/DDBJ databases">
        <title>Enterococcal diversity collection.</title>
        <authorList>
            <person name="Gilmore M.S."/>
            <person name="Schwartzman J."/>
            <person name="Van Tyne D."/>
            <person name="Martin M."/>
            <person name="Earl A.M."/>
            <person name="Manson A.L."/>
            <person name="Straub T."/>
            <person name="Salamzade R."/>
            <person name="Saavedra J."/>
            <person name="Lebreton F."/>
            <person name="Prichula J."/>
            <person name="Schaufler K."/>
            <person name="Gaca A."/>
            <person name="Sgardioli B."/>
            <person name="Wagenaar J."/>
            <person name="Strong T."/>
        </authorList>
    </citation>
    <scope>NUCLEOTIDE SEQUENCE [LARGE SCALE GENOMIC DNA]</scope>
    <source>
        <strain evidence="5 6">DIV0869a</strain>
    </source>
</reference>
<keyword evidence="6" id="KW-1185">Reference proteome</keyword>
<dbReference type="SMART" id="SM00318">
    <property type="entry name" value="SNc"/>
    <property type="match status" value="1"/>
</dbReference>